<dbReference type="PANTHER" id="PTHR11949:SF2">
    <property type="entry name" value="INTERFERON REGULATORY FACTOR 7"/>
    <property type="match status" value="1"/>
</dbReference>
<organism evidence="2 3">
    <name type="scientific">Staurois parvus</name>
    <dbReference type="NCBI Taxonomy" id="386267"/>
    <lineage>
        <taxon>Eukaryota</taxon>
        <taxon>Metazoa</taxon>
        <taxon>Chordata</taxon>
        <taxon>Craniata</taxon>
        <taxon>Vertebrata</taxon>
        <taxon>Euteleostomi</taxon>
        <taxon>Amphibia</taxon>
        <taxon>Batrachia</taxon>
        <taxon>Anura</taxon>
        <taxon>Neobatrachia</taxon>
        <taxon>Ranoidea</taxon>
        <taxon>Ranidae</taxon>
        <taxon>Staurois</taxon>
    </lineage>
</organism>
<dbReference type="InterPro" id="IPR019471">
    <property type="entry name" value="Interferon_reg_factor-3"/>
</dbReference>
<dbReference type="InterPro" id="IPR008984">
    <property type="entry name" value="SMAD_FHA_dom_sf"/>
</dbReference>
<dbReference type="SMART" id="SM01243">
    <property type="entry name" value="IRF-3"/>
    <property type="match status" value="1"/>
</dbReference>
<proteinExistence type="predicted"/>
<dbReference type="Proteomes" id="UP001162483">
    <property type="component" value="Unassembled WGS sequence"/>
</dbReference>
<dbReference type="InterPro" id="IPR017855">
    <property type="entry name" value="SMAD-like_dom_sf"/>
</dbReference>
<dbReference type="SUPFAM" id="SSF49879">
    <property type="entry name" value="SMAD/FHA domain"/>
    <property type="match status" value="1"/>
</dbReference>
<feature type="domain" description="Interferon regulatory factor-3" evidence="1">
    <location>
        <begin position="56"/>
        <end position="233"/>
    </location>
</feature>
<sequence length="275" mass="31408">MKPLPIPLIMPVKLMGKRVQCCPSQNNAPSTFNEQETASQVTAVTLIHQESKMPKLTSWEVTVLYRGKEVHKQNVSTKFYINHIGCVPQIEVADIVTFPPTSDHLVDQVQIHYTDKILNSVGNGLLLEVNPQDFKLYATRMGNSRVYWAMSESLETKKNVSDEKKLHRDVQTEIFDFNQFMQELNDYKDHKRPSPDYTLYLSFGQCLFQPIKKALVLVKLVPSFCTFLHQIAQQEGASSLHNELLSLQISNGSSFNSHDIPCLMDFDLNDFPNLF</sequence>
<dbReference type="EMBL" id="CATNWA010015651">
    <property type="protein sequence ID" value="CAI9585469.1"/>
    <property type="molecule type" value="Genomic_DNA"/>
</dbReference>
<gene>
    <name evidence="2" type="ORF">SPARVUS_LOCUS10178482</name>
</gene>
<dbReference type="Gene3D" id="2.60.200.10">
    <property type="match status" value="1"/>
</dbReference>
<reference evidence="2" key="1">
    <citation type="submission" date="2023-05" db="EMBL/GenBank/DDBJ databases">
        <authorList>
            <person name="Stuckert A."/>
        </authorList>
    </citation>
    <scope>NUCLEOTIDE SEQUENCE</scope>
</reference>
<dbReference type="Pfam" id="PF10401">
    <property type="entry name" value="IRF-3"/>
    <property type="match status" value="1"/>
</dbReference>
<comment type="caution">
    <text evidence="2">The sequence shown here is derived from an EMBL/GenBank/DDBJ whole genome shotgun (WGS) entry which is preliminary data.</text>
</comment>
<dbReference type="PANTHER" id="PTHR11949">
    <property type="entry name" value="INTERFERON REGULATORY FACTOR"/>
    <property type="match status" value="1"/>
</dbReference>
<protein>
    <recommendedName>
        <fullName evidence="1">Interferon regulatory factor-3 domain-containing protein</fullName>
    </recommendedName>
</protein>
<evidence type="ECO:0000313" key="3">
    <source>
        <dbReference type="Proteomes" id="UP001162483"/>
    </source>
</evidence>
<name>A0ABN9EML9_9NEOB</name>
<accession>A0ABN9EML9</accession>
<evidence type="ECO:0000259" key="1">
    <source>
        <dbReference type="SMART" id="SM01243"/>
    </source>
</evidence>
<evidence type="ECO:0000313" key="2">
    <source>
        <dbReference type="EMBL" id="CAI9585469.1"/>
    </source>
</evidence>
<keyword evidence="3" id="KW-1185">Reference proteome</keyword>